<comment type="caution">
    <text evidence="1">The sequence shown here is derived from an EMBL/GenBank/DDBJ whole genome shotgun (WGS) entry which is preliminary data.</text>
</comment>
<gene>
    <name evidence="1" type="ORF">S03H2_19650</name>
</gene>
<name>X1FH75_9ZZZZ</name>
<protein>
    <submittedName>
        <fullName evidence="1">Uncharacterized protein</fullName>
    </submittedName>
</protein>
<organism evidence="1">
    <name type="scientific">marine sediment metagenome</name>
    <dbReference type="NCBI Taxonomy" id="412755"/>
    <lineage>
        <taxon>unclassified sequences</taxon>
        <taxon>metagenomes</taxon>
        <taxon>ecological metagenomes</taxon>
    </lineage>
</organism>
<dbReference type="EMBL" id="BARU01010283">
    <property type="protein sequence ID" value="GAH31880.1"/>
    <property type="molecule type" value="Genomic_DNA"/>
</dbReference>
<accession>X1FH75</accession>
<reference evidence="1" key="1">
    <citation type="journal article" date="2014" name="Front. Microbiol.">
        <title>High frequency of phylogenetically diverse reductive dehalogenase-homologous genes in deep subseafloor sedimentary metagenomes.</title>
        <authorList>
            <person name="Kawai M."/>
            <person name="Futagami T."/>
            <person name="Toyoda A."/>
            <person name="Takaki Y."/>
            <person name="Nishi S."/>
            <person name="Hori S."/>
            <person name="Arai W."/>
            <person name="Tsubouchi T."/>
            <person name="Morono Y."/>
            <person name="Uchiyama I."/>
            <person name="Ito T."/>
            <person name="Fujiyama A."/>
            <person name="Inagaki F."/>
            <person name="Takami H."/>
        </authorList>
    </citation>
    <scope>NUCLEOTIDE SEQUENCE</scope>
    <source>
        <strain evidence="1">Expedition CK06-06</strain>
    </source>
</reference>
<proteinExistence type="predicted"/>
<evidence type="ECO:0000313" key="1">
    <source>
        <dbReference type="EMBL" id="GAH31880.1"/>
    </source>
</evidence>
<sequence>MLIRRLVKDSSSDFEKHFGIRFEINAFDAWLSDNSRETTLELLNDLRKKVTQGDCDIVLGFTSQHRIKHDASGVAAYLHGYIVLRKLEHEGAMKLLLKHELLHLFGAA</sequence>
<dbReference type="AlphaFoldDB" id="X1FH75"/>